<dbReference type="AlphaFoldDB" id="A0A4Q9P1G2"/>
<sequence>MEPLPLKLKEHTYDRASALHQWQTGFLFVLMHLHSCRASASSLKDYWGWASSITRSPATTTRSDSMPVN</sequence>
<name>A0A4Q9P1G2_9APHY</name>
<organism evidence="1">
    <name type="scientific">Dichomitus squalens</name>
    <dbReference type="NCBI Taxonomy" id="114155"/>
    <lineage>
        <taxon>Eukaryota</taxon>
        <taxon>Fungi</taxon>
        <taxon>Dikarya</taxon>
        <taxon>Basidiomycota</taxon>
        <taxon>Agaricomycotina</taxon>
        <taxon>Agaricomycetes</taxon>
        <taxon>Polyporales</taxon>
        <taxon>Polyporaceae</taxon>
        <taxon>Dichomitus</taxon>
    </lineage>
</organism>
<dbReference type="EMBL" id="ML143487">
    <property type="protein sequence ID" value="TBU24120.1"/>
    <property type="molecule type" value="Genomic_DNA"/>
</dbReference>
<dbReference type="Proteomes" id="UP000292957">
    <property type="component" value="Unassembled WGS sequence"/>
</dbReference>
<reference evidence="1" key="1">
    <citation type="submission" date="2019-01" db="EMBL/GenBank/DDBJ databases">
        <title>Draft genome sequences of three monokaryotic isolates of the white-rot basidiomycete fungus Dichomitus squalens.</title>
        <authorList>
            <consortium name="DOE Joint Genome Institute"/>
            <person name="Lopez S.C."/>
            <person name="Andreopoulos B."/>
            <person name="Pangilinan J."/>
            <person name="Lipzen A."/>
            <person name="Riley R."/>
            <person name="Ahrendt S."/>
            <person name="Ng V."/>
            <person name="Barry K."/>
            <person name="Daum C."/>
            <person name="Grigoriev I.V."/>
            <person name="Hilden K.S."/>
            <person name="Makela M.R."/>
            <person name="de Vries R.P."/>
        </authorList>
    </citation>
    <scope>NUCLEOTIDE SEQUENCE [LARGE SCALE GENOMIC DNA]</scope>
    <source>
        <strain evidence="1">OM18370.1</strain>
    </source>
</reference>
<protein>
    <submittedName>
        <fullName evidence="1">Uncharacterized protein</fullName>
    </submittedName>
</protein>
<evidence type="ECO:0000313" key="1">
    <source>
        <dbReference type="EMBL" id="TBU24120.1"/>
    </source>
</evidence>
<accession>A0A4Q9P1G2</accession>
<gene>
    <name evidence="1" type="ORF">BD311DRAFT_767174</name>
</gene>
<proteinExistence type="predicted"/>